<dbReference type="AlphaFoldDB" id="A0A5J5IEI3"/>
<keyword evidence="4" id="KW-1185">Reference proteome</keyword>
<evidence type="ECO:0000313" key="3">
    <source>
        <dbReference type="EMBL" id="KAA9037693.1"/>
    </source>
</evidence>
<sequence length="366" mass="43012">MSSKIRFAKTGDPDFYSTLNKRVDEYFTDNKLSKNANWVMVFKTFFYLGIFTAAYLLLILGTNSIAMQFILWIVIGFFTAFIGLNISHDAIHGSLSRHKRINKILSYTFNIIGANAYLWGIMHNIVHHTYTNIEGHDEDIESVPLLRICPHQKLMKIHRHQYWYAFLFYGFGSLTWVFIKDYVKFFKKKIGNYENKKHPPIEYFNLFFFKAVYYTIFLVLPLIFIQAAWWQILLGFFALHFFEGITMAVIFMLAHVVEETNFPLPNEKGNIENSWAVHQLYTTADFGRENNVLSFFCGGLNFQVEHHLYPRICHVHYKPISNIVKRTAEEYNLRYNSNHSFRGAIRSHIRLLKRLGRKELVTVPAA</sequence>
<dbReference type="PANTHER" id="PTHR19353">
    <property type="entry name" value="FATTY ACID DESATURASE 2"/>
    <property type="match status" value="1"/>
</dbReference>
<dbReference type="GO" id="GO:0016717">
    <property type="term" value="F:oxidoreductase activity, acting on paired donors, with oxidation of a pair of donors resulting in the reduction of molecular oxygen to two molecules of water"/>
    <property type="evidence" value="ECO:0007669"/>
    <property type="project" value="TreeGrafter"/>
</dbReference>
<keyword evidence="1" id="KW-0812">Transmembrane</keyword>
<dbReference type="EMBL" id="VYQF01000005">
    <property type="protein sequence ID" value="KAA9037693.1"/>
    <property type="molecule type" value="Genomic_DNA"/>
</dbReference>
<comment type="caution">
    <text evidence="3">The sequence shown here is derived from an EMBL/GenBank/DDBJ whole genome shotgun (WGS) entry which is preliminary data.</text>
</comment>
<protein>
    <submittedName>
        <fullName evidence="3">Acyl-CoA desaturase</fullName>
    </submittedName>
</protein>
<gene>
    <name evidence="3" type="ORF">FW778_16495</name>
</gene>
<dbReference type="PIRSF" id="PIRSF015921">
    <property type="entry name" value="FA_sphinglp_des"/>
    <property type="match status" value="1"/>
</dbReference>
<proteinExistence type="predicted"/>
<dbReference type="Proteomes" id="UP000326903">
    <property type="component" value="Unassembled WGS sequence"/>
</dbReference>
<evidence type="ECO:0000256" key="1">
    <source>
        <dbReference type="SAM" id="Phobius"/>
    </source>
</evidence>
<keyword evidence="1" id="KW-0472">Membrane</keyword>
<organism evidence="3 4">
    <name type="scientific">Ginsengibacter hankyongi</name>
    <dbReference type="NCBI Taxonomy" id="2607284"/>
    <lineage>
        <taxon>Bacteria</taxon>
        <taxon>Pseudomonadati</taxon>
        <taxon>Bacteroidota</taxon>
        <taxon>Chitinophagia</taxon>
        <taxon>Chitinophagales</taxon>
        <taxon>Chitinophagaceae</taxon>
        <taxon>Ginsengibacter</taxon>
    </lineage>
</organism>
<keyword evidence="1" id="KW-1133">Transmembrane helix</keyword>
<dbReference type="Pfam" id="PF00487">
    <property type="entry name" value="FA_desaturase"/>
    <property type="match status" value="1"/>
</dbReference>
<accession>A0A5J5IEI3</accession>
<dbReference type="InterPro" id="IPR005804">
    <property type="entry name" value="FA_desaturase_dom"/>
</dbReference>
<feature type="transmembrane region" description="Helical" evidence="1">
    <location>
        <begin position="65"/>
        <end position="84"/>
    </location>
</feature>
<reference evidence="3 4" key="1">
    <citation type="submission" date="2019-09" db="EMBL/GenBank/DDBJ databases">
        <title>Draft genome sequence of Ginsengibacter sp. BR5-29.</title>
        <authorList>
            <person name="Im W.-T."/>
        </authorList>
    </citation>
    <scope>NUCLEOTIDE SEQUENCE [LARGE SCALE GENOMIC DNA]</scope>
    <source>
        <strain evidence="3 4">BR5-29</strain>
    </source>
</reference>
<dbReference type="PANTHER" id="PTHR19353:SF19">
    <property type="entry name" value="DELTA(5) FATTY ACID DESATURASE C-RELATED"/>
    <property type="match status" value="1"/>
</dbReference>
<dbReference type="GO" id="GO:0008610">
    <property type="term" value="P:lipid biosynthetic process"/>
    <property type="evidence" value="ECO:0007669"/>
    <property type="project" value="UniProtKB-ARBA"/>
</dbReference>
<feature type="transmembrane region" description="Helical" evidence="1">
    <location>
        <begin position="203"/>
        <end position="224"/>
    </location>
</feature>
<feature type="domain" description="Fatty acid desaturase" evidence="2">
    <location>
        <begin position="69"/>
        <end position="337"/>
    </location>
</feature>
<dbReference type="GO" id="GO:0016020">
    <property type="term" value="C:membrane"/>
    <property type="evidence" value="ECO:0007669"/>
    <property type="project" value="TreeGrafter"/>
</dbReference>
<dbReference type="RefSeq" id="WP_150415927.1">
    <property type="nucleotide sequence ID" value="NZ_VYQF01000005.1"/>
</dbReference>
<evidence type="ECO:0000313" key="4">
    <source>
        <dbReference type="Proteomes" id="UP000326903"/>
    </source>
</evidence>
<dbReference type="InterPro" id="IPR012171">
    <property type="entry name" value="Fatty_acid_desaturase"/>
</dbReference>
<evidence type="ECO:0000259" key="2">
    <source>
        <dbReference type="Pfam" id="PF00487"/>
    </source>
</evidence>
<feature type="transmembrane region" description="Helical" evidence="1">
    <location>
        <begin position="104"/>
        <end position="122"/>
    </location>
</feature>
<feature type="transmembrane region" description="Helical" evidence="1">
    <location>
        <begin position="162"/>
        <end position="183"/>
    </location>
</feature>
<name>A0A5J5IEI3_9BACT</name>
<feature type="transmembrane region" description="Helical" evidence="1">
    <location>
        <begin position="230"/>
        <end position="254"/>
    </location>
</feature>
<dbReference type="CDD" id="cd03506">
    <property type="entry name" value="Delta6-FADS-like"/>
    <property type="match status" value="1"/>
</dbReference>
<feature type="transmembrane region" description="Helical" evidence="1">
    <location>
        <begin position="40"/>
        <end position="59"/>
    </location>
</feature>